<dbReference type="AlphaFoldDB" id="A0A9C6WTI1"/>
<dbReference type="Proteomes" id="UP000515211">
    <property type="component" value="Chromosome 3"/>
</dbReference>
<dbReference type="InterPro" id="IPR000477">
    <property type="entry name" value="RT_dom"/>
</dbReference>
<accession>A0A9C6WTI1</accession>
<feature type="domain" description="Reverse transcriptase" evidence="1">
    <location>
        <begin position="389"/>
        <end position="476"/>
    </location>
</feature>
<dbReference type="KEGG" id="adu:127745428"/>
<reference evidence="3" key="2">
    <citation type="submission" date="2025-08" db="UniProtKB">
        <authorList>
            <consortium name="RefSeq"/>
        </authorList>
    </citation>
    <scope>IDENTIFICATION</scope>
    <source>
        <tissue evidence="3">Whole plant</tissue>
    </source>
</reference>
<gene>
    <name evidence="3" type="primary">LOC127745428</name>
</gene>
<dbReference type="Pfam" id="PF00078">
    <property type="entry name" value="RVT_1"/>
    <property type="match status" value="1"/>
</dbReference>
<reference evidence="2" key="1">
    <citation type="journal article" date="2016" name="Nat. Genet.">
        <title>The genome sequences of Arachis duranensis and Arachis ipaensis, the diploid ancestors of cultivated peanut.</title>
        <authorList>
            <person name="Bertioli D.J."/>
            <person name="Cannon S.B."/>
            <person name="Froenicke L."/>
            <person name="Huang G."/>
            <person name="Farmer A.D."/>
            <person name="Cannon E.K."/>
            <person name="Liu X."/>
            <person name="Gao D."/>
            <person name="Clevenger J."/>
            <person name="Dash S."/>
            <person name="Ren L."/>
            <person name="Moretzsohn M.C."/>
            <person name="Shirasawa K."/>
            <person name="Huang W."/>
            <person name="Vidigal B."/>
            <person name="Abernathy B."/>
            <person name="Chu Y."/>
            <person name="Niederhuth C.E."/>
            <person name="Umale P."/>
            <person name="Araujo A.C."/>
            <person name="Kozik A."/>
            <person name="Kim K.D."/>
            <person name="Burow M.D."/>
            <person name="Varshney R.K."/>
            <person name="Wang X."/>
            <person name="Zhang X."/>
            <person name="Barkley N."/>
            <person name="Guimaraes P.M."/>
            <person name="Isobe S."/>
            <person name="Guo B."/>
            <person name="Liao B."/>
            <person name="Stalker H.T."/>
            <person name="Schmitz R.J."/>
            <person name="Scheffler B.E."/>
            <person name="Leal-Bertioli S.C."/>
            <person name="Xun X."/>
            <person name="Jackson S.A."/>
            <person name="Michelmore R."/>
            <person name="Ozias-Akins P."/>
        </authorList>
    </citation>
    <scope>NUCLEOTIDE SEQUENCE [LARGE SCALE GENOMIC DNA]</scope>
    <source>
        <strain evidence="2">cv. V14167</strain>
    </source>
</reference>
<dbReference type="RefSeq" id="XP_052114078.1">
    <property type="nucleotide sequence ID" value="XM_052258118.1"/>
</dbReference>
<keyword evidence="2" id="KW-1185">Reference proteome</keyword>
<dbReference type="SUPFAM" id="SSF56219">
    <property type="entry name" value="DNase I-like"/>
    <property type="match status" value="1"/>
</dbReference>
<evidence type="ECO:0000259" key="1">
    <source>
        <dbReference type="Pfam" id="PF00078"/>
    </source>
</evidence>
<name>A0A9C6WTI1_ARADU</name>
<dbReference type="PANTHER" id="PTHR35218:SF9">
    <property type="entry name" value="ENDONUCLEASE_EXONUCLEASE_PHOSPHATASE DOMAIN-CONTAINING PROTEIN"/>
    <property type="match status" value="1"/>
</dbReference>
<organism evidence="2 3">
    <name type="scientific">Arachis duranensis</name>
    <name type="common">Wild peanut</name>
    <dbReference type="NCBI Taxonomy" id="130453"/>
    <lineage>
        <taxon>Eukaryota</taxon>
        <taxon>Viridiplantae</taxon>
        <taxon>Streptophyta</taxon>
        <taxon>Embryophyta</taxon>
        <taxon>Tracheophyta</taxon>
        <taxon>Spermatophyta</taxon>
        <taxon>Magnoliopsida</taxon>
        <taxon>eudicotyledons</taxon>
        <taxon>Gunneridae</taxon>
        <taxon>Pentapetalae</taxon>
        <taxon>rosids</taxon>
        <taxon>fabids</taxon>
        <taxon>Fabales</taxon>
        <taxon>Fabaceae</taxon>
        <taxon>Papilionoideae</taxon>
        <taxon>50 kb inversion clade</taxon>
        <taxon>dalbergioids sensu lato</taxon>
        <taxon>Dalbergieae</taxon>
        <taxon>Pterocarpus clade</taxon>
        <taxon>Arachis</taxon>
    </lineage>
</organism>
<dbReference type="PANTHER" id="PTHR35218">
    <property type="entry name" value="RNASE H DOMAIN-CONTAINING PROTEIN"/>
    <property type="match status" value="1"/>
</dbReference>
<dbReference type="InterPro" id="IPR036691">
    <property type="entry name" value="Endo/exonu/phosph_ase_sf"/>
</dbReference>
<evidence type="ECO:0000313" key="2">
    <source>
        <dbReference type="Proteomes" id="UP000515211"/>
    </source>
</evidence>
<evidence type="ECO:0000313" key="3">
    <source>
        <dbReference type="RefSeq" id="XP_052114078.1"/>
    </source>
</evidence>
<dbReference type="GeneID" id="127745428"/>
<sequence>MNCLIWNVREAASNAFRRTFKDMYRHHRPDLVVLLETKCSGNTVTTVIQQLDLKYHIVEEAQEFAGGIWVCWNRDDLYINAIENHNQYIHVKVQEPNVRKCCGLIDLGFMGSRYTWRGPKWEGLDRVFKKLDRALSNSSWRTRFDEAKVEILARTNLDHHPLLIKMANDPNSRRDRPFRFEAIIKRRILNRIAGIQRSANYGRNPYLDDLEQKLNKDLNEILDKAKTFWLQKSREKWIVEGDKNTKFYHTKTIIRRGKNKILKLKDSNGRWIKEEEDLRNHVINHFKDFYQEEVMIVPFNLLQLSLPNFSLFECRNLSRIPDEAEIRKALFSIGSLKAPGSDGFPALLYKNNWDLMKGKVCDFITMCWKEPDLIKHASITLIALIPKLNSPDTINHFRPIALCNVSYKIITNRIKPLLNDRISVHQSSFILGRKIQDNILIAKEIMHSTRRMKGKKQFMAIKVDFEKAYDRLNWNFIK</sequence>
<proteinExistence type="predicted"/>
<protein>
    <submittedName>
        <fullName evidence="3">Uncharacterized protein LOC127745428</fullName>
    </submittedName>
</protein>
<dbReference type="Gene3D" id="3.60.10.10">
    <property type="entry name" value="Endonuclease/exonuclease/phosphatase"/>
    <property type="match status" value="1"/>
</dbReference>